<dbReference type="EMBL" id="KI913952">
    <property type="protein sequence ID" value="ETW10194.1"/>
    <property type="molecule type" value="Genomic_DNA"/>
</dbReference>
<dbReference type="EMBL" id="QUSY01000066">
    <property type="protein sequence ID" value="RHY33646.1"/>
    <property type="molecule type" value="Genomic_DNA"/>
</dbReference>
<keyword evidence="3" id="KW-1185">Reference proteome</keyword>
<dbReference type="RefSeq" id="XP_008861605.1">
    <property type="nucleotide sequence ID" value="XM_008863383.1"/>
</dbReference>
<name>A0A024UV16_9STRA</name>
<dbReference type="VEuPathDB" id="FungiDB:H310_00560"/>
<gene>
    <name evidence="2" type="ORF">DYB32_001476</name>
    <name evidence="1" type="ORF">H310_00560</name>
</gene>
<dbReference type="Proteomes" id="UP000285060">
    <property type="component" value="Unassembled WGS sequence"/>
</dbReference>
<accession>A0A024UV16</accession>
<protein>
    <submittedName>
        <fullName evidence="1">Uncharacterized protein</fullName>
    </submittedName>
</protein>
<reference evidence="1" key="1">
    <citation type="submission" date="2013-12" db="EMBL/GenBank/DDBJ databases">
        <title>The Genome Sequence of Aphanomyces invadans NJM9701.</title>
        <authorList>
            <consortium name="The Broad Institute Genomics Platform"/>
            <person name="Russ C."/>
            <person name="Tyler B."/>
            <person name="van West P."/>
            <person name="Dieguez-Uribeondo J."/>
            <person name="Young S.K."/>
            <person name="Zeng Q."/>
            <person name="Gargeya S."/>
            <person name="Fitzgerald M."/>
            <person name="Abouelleil A."/>
            <person name="Alvarado L."/>
            <person name="Chapman S.B."/>
            <person name="Gainer-Dewar J."/>
            <person name="Goldberg J."/>
            <person name="Griggs A."/>
            <person name="Gujja S."/>
            <person name="Hansen M."/>
            <person name="Howarth C."/>
            <person name="Imamovic A."/>
            <person name="Ireland A."/>
            <person name="Larimer J."/>
            <person name="McCowan C."/>
            <person name="Murphy C."/>
            <person name="Pearson M."/>
            <person name="Poon T.W."/>
            <person name="Priest M."/>
            <person name="Roberts A."/>
            <person name="Saif S."/>
            <person name="Shea T."/>
            <person name="Sykes S."/>
            <person name="Wortman J."/>
            <person name="Nusbaum C."/>
            <person name="Birren B."/>
        </authorList>
    </citation>
    <scope>NUCLEOTIDE SEQUENCE [LARGE SCALE GENOMIC DNA]</scope>
    <source>
        <strain evidence="1">NJM9701</strain>
    </source>
</reference>
<evidence type="ECO:0000313" key="2">
    <source>
        <dbReference type="EMBL" id="RHY33646.1"/>
    </source>
</evidence>
<evidence type="ECO:0000313" key="3">
    <source>
        <dbReference type="Proteomes" id="UP000285060"/>
    </source>
</evidence>
<dbReference type="GeneID" id="20077610"/>
<sequence length="115" mass="12873">MAPPTKKHRTKVVPHSEFVCQYTSKRCDRARSAKKNGQLHRLCEYHRSKANRFQKAYKLRVTKSAALASHDSIVPPTTPPFDVVDPIPFATDATSLSAWNAEDFAMLCDAIITSV</sequence>
<proteinExistence type="predicted"/>
<dbReference type="AlphaFoldDB" id="A0A024UV16"/>
<reference evidence="2 3" key="2">
    <citation type="submission" date="2018-08" db="EMBL/GenBank/DDBJ databases">
        <title>Aphanomyces genome sequencing and annotation.</title>
        <authorList>
            <person name="Minardi D."/>
            <person name="Oidtmann B."/>
            <person name="Van Der Giezen M."/>
            <person name="Studholme D.J."/>
        </authorList>
    </citation>
    <scope>NUCLEOTIDE SEQUENCE [LARGE SCALE GENOMIC DNA]</scope>
    <source>
        <strain evidence="2 3">NJM0002</strain>
    </source>
</reference>
<evidence type="ECO:0000313" key="1">
    <source>
        <dbReference type="EMBL" id="ETW10194.1"/>
    </source>
</evidence>
<organism evidence="1">
    <name type="scientific">Aphanomyces invadans</name>
    <dbReference type="NCBI Taxonomy" id="157072"/>
    <lineage>
        <taxon>Eukaryota</taxon>
        <taxon>Sar</taxon>
        <taxon>Stramenopiles</taxon>
        <taxon>Oomycota</taxon>
        <taxon>Saprolegniomycetes</taxon>
        <taxon>Saprolegniales</taxon>
        <taxon>Verrucalvaceae</taxon>
        <taxon>Aphanomyces</taxon>
    </lineage>
</organism>
<dbReference type="OrthoDB" id="59870at2759"/>